<reference evidence="3" key="1">
    <citation type="submission" date="2023-07" db="EMBL/GenBank/DDBJ databases">
        <title>Zobellia barbeyronii sp. nov., a new marine flavobacterium, isolated from green and red algae.</title>
        <authorList>
            <person name="Nedashkovskaya O.I."/>
            <person name="Otstavnykh N."/>
            <person name="Zhukova N."/>
            <person name="Guzev K."/>
            <person name="Chausova V."/>
            <person name="Tekutyeva L."/>
            <person name="Mikhailov V."/>
            <person name="Isaeva M."/>
        </authorList>
    </citation>
    <scope>NUCLEOTIDE SEQUENCE [LARGE SCALE GENOMIC DNA]</scope>
    <source>
        <strain evidence="3">KMM 6746</strain>
    </source>
</reference>
<dbReference type="Proteomes" id="UP000740413">
    <property type="component" value="Unassembled WGS sequence"/>
</dbReference>
<accession>A0ABS5W982</accession>
<dbReference type="Gene3D" id="1.20.1260.100">
    <property type="entry name" value="TspO/MBR protein"/>
    <property type="match status" value="1"/>
</dbReference>
<evidence type="ECO:0000256" key="1">
    <source>
        <dbReference type="SAM" id="Phobius"/>
    </source>
</evidence>
<evidence type="ECO:0000313" key="2">
    <source>
        <dbReference type="EMBL" id="MBT2159981.1"/>
    </source>
</evidence>
<dbReference type="PANTHER" id="PTHR33802:SF1">
    <property type="entry name" value="XK-RELATED PROTEIN"/>
    <property type="match status" value="1"/>
</dbReference>
<gene>
    <name evidence="2" type="ORF">HW347_01825</name>
</gene>
<feature type="transmembrane region" description="Helical" evidence="1">
    <location>
        <begin position="227"/>
        <end position="248"/>
    </location>
</feature>
<proteinExistence type="predicted"/>
<evidence type="ECO:0000313" key="3">
    <source>
        <dbReference type="Proteomes" id="UP000740413"/>
    </source>
</evidence>
<feature type="transmembrane region" description="Helical" evidence="1">
    <location>
        <begin position="180"/>
        <end position="199"/>
    </location>
</feature>
<dbReference type="EMBL" id="JACATN010000001">
    <property type="protein sequence ID" value="MBT2159981.1"/>
    <property type="molecule type" value="Genomic_DNA"/>
</dbReference>
<keyword evidence="1" id="KW-1133">Transmembrane helix</keyword>
<keyword evidence="3" id="KW-1185">Reference proteome</keyword>
<protein>
    <submittedName>
        <fullName evidence="2">Tryptophan-rich sensory protein</fullName>
    </submittedName>
</protein>
<dbReference type="RefSeq" id="WP_214610252.1">
    <property type="nucleotide sequence ID" value="NZ_JACATN010000001.1"/>
</dbReference>
<sequence length="266" mass="30329">MKKSLALLNLFSVLFVIAVNYVSQMYRLNDTTIGEISRRYDNLFTPAPYAFSIWGIIFLSLLAYAIFQVKRAFFSKKESNFISQTGYWFFIANILNASWVLAFAFDYTGISVLIMLGILFSLIKIILNTNMERWDAPVEVIAFVWWPICLYSGWIAVATIANISAYLTKLGWEGAPLSEVSWTIILIGIATIINLAMTWKRNMREFALVAVWAFVAIFVRHKDNYEIVAYSALTAAIILFISSMAHAMKNKETSPGKKLKERLQNH</sequence>
<name>A0ABS5W982_9FLAO</name>
<dbReference type="InterPro" id="IPR038330">
    <property type="entry name" value="TspO/MBR-related_sf"/>
</dbReference>
<comment type="caution">
    <text evidence="2">The sequence shown here is derived from an EMBL/GenBank/DDBJ whole genome shotgun (WGS) entry which is preliminary data.</text>
</comment>
<feature type="transmembrane region" description="Helical" evidence="1">
    <location>
        <begin position="110"/>
        <end position="128"/>
    </location>
</feature>
<dbReference type="PANTHER" id="PTHR33802">
    <property type="entry name" value="SI:CH211-161H7.5-RELATED"/>
    <property type="match status" value="1"/>
</dbReference>
<keyword evidence="1" id="KW-0472">Membrane</keyword>
<feature type="transmembrane region" description="Helical" evidence="1">
    <location>
        <begin position="47"/>
        <end position="67"/>
    </location>
</feature>
<feature type="transmembrane region" description="Helical" evidence="1">
    <location>
        <begin position="140"/>
        <end position="168"/>
    </location>
</feature>
<feature type="transmembrane region" description="Helical" evidence="1">
    <location>
        <begin position="206"/>
        <end position="221"/>
    </location>
</feature>
<keyword evidence="1" id="KW-0812">Transmembrane</keyword>
<feature type="transmembrane region" description="Helical" evidence="1">
    <location>
        <begin position="87"/>
        <end position="104"/>
    </location>
</feature>
<organism evidence="2 3">
    <name type="scientific">Zobellia barbeyronii</name>
    <dbReference type="NCBI Taxonomy" id="2748009"/>
    <lineage>
        <taxon>Bacteria</taxon>
        <taxon>Pseudomonadati</taxon>
        <taxon>Bacteroidota</taxon>
        <taxon>Flavobacteriia</taxon>
        <taxon>Flavobacteriales</taxon>
        <taxon>Flavobacteriaceae</taxon>
        <taxon>Zobellia</taxon>
    </lineage>
</organism>